<evidence type="ECO:0000259" key="3">
    <source>
        <dbReference type="Pfam" id="PF00303"/>
    </source>
</evidence>
<keyword evidence="2" id="KW-0808">Transferase</keyword>
<dbReference type="GO" id="GO:0004799">
    <property type="term" value="F:thymidylate synthase activity"/>
    <property type="evidence" value="ECO:0007669"/>
    <property type="project" value="TreeGrafter"/>
</dbReference>
<dbReference type="PANTHER" id="PTHR11548">
    <property type="entry name" value="THYMIDYLATE SYNTHASE 1"/>
    <property type="match status" value="1"/>
</dbReference>
<evidence type="ECO:0000256" key="1">
    <source>
        <dbReference type="ARBA" id="ARBA00022603"/>
    </source>
</evidence>
<dbReference type="GO" id="GO:0005829">
    <property type="term" value="C:cytosol"/>
    <property type="evidence" value="ECO:0007669"/>
    <property type="project" value="TreeGrafter"/>
</dbReference>
<dbReference type="PANTHER" id="PTHR11548:SF9">
    <property type="entry name" value="THYMIDYLATE SYNTHASE"/>
    <property type="match status" value="1"/>
</dbReference>
<dbReference type="InterPro" id="IPR036926">
    <property type="entry name" value="Thymidate_synth/dCMP_Mease_sf"/>
</dbReference>
<dbReference type="EMBL" id="LAZR01006890">
    <property type="protein sequence ID" value="KKM88960.1"/>
    <property type="molecule type" value="Genomic_DNA"/>
</dbReference>
<evidence type="ECO:0000313" key="4">
    <source>
        <dbReference type="EMBL" id="KKM88960.1"/>
    </source>
</evidence>
<name>A0A0F9NJE1_9ZZZZ</name>
<gene>
    <name evidence="4" type="ORF">LCGC14_1253500</name>
</gene>
<accession>A0A0F9NJE1</accession>
<proteinExistence type="predicted"/>
<keyword evidence="1" id="KW-0489">Methyltransferase</keyword>
<dbReference type="GO" id="GO:0032259">
    <property type="term" value="P:methylation"/>
    <property type="evidence" value="ECO:0007669"/>
    <property type="project" value="UniProtKB-KW"/>
</dbReference>
<dbReference type="GO" id="GO:0006231">
    <property type="term" value="P:dTMP biosynthetic process"/>
    <property type="evidence" value="ECO:0007669"/>
    <property type="project" value="TreeGrafter"/>
</dbReference>
<evidence type="ECO:0000256" key="2">
    <source>
        <dbReference type="ARBA" id="ARBA00022679"/>
    </source>
</evidence>
<dbReference type="Pfam" id="PF00303">
    <property type="entry name" value="Thymidylat_synt"/>
    <property type="match status" value="1"/>
</dbReference>
<reference evidence="4" key="1">
    <citation type="journal article" date="2015" name="Nature">
        <title>Complex archaea that bridge the gap between prokaryotes and eukaryotes.</title>
        <authorList>
            <person name="Spang A."/>
            <person name="Saw J.H."/>
            <person name="Jorgensen S.L."/>
            <person name="Zaremba-Niedzwiedzka K."/>
            <person name="Martijn J."/>
            <person name="Lind A.E."/>
            <person name="van Eijk R."/>
            <person name="Schleper C."/>
            <person name="Guy L."/>
            <person name="Ettema T.J."/>
        </authorList>
    </citation>
    <scope>NUCLEOTIDE SEQUENCE</scope>
</reference>
<feature type="domain" description="Thymidylate synthase/dCMP hydroxymethylase" evidence="3">
    <location>
        <begin position="58"/>
        <end position="159"/>
    </location>
</feature>
<comment type="caution">
    <text evidence="4">The sequence shown here is derived from an EMBL/GenBank/DDBJ whole genome shotgun (WGS) entry which is preliminary data.</text>
</comment>
<dbReference type="Gene3D" id="3.30.572.10">
    <property type="entry name" value="Thymidylate synthase/dCMP hydroxymethylase domain"/>
    <property type="match status" value="1"/>
</dbReference>
<dbReference type="InterPro" id="IPR023451">
    <property type="entry name" value="Thymidate_synth/dCMP_Mease_dom"/>
</dbReference>
<dbReference type="InterPro" id="IPR045097">
    <property type="entry name" value="Thymidate_synth/dCMP_Mease"/>
</dbReference>
<sequence>MKQYLDKLREVFETKEHYIQIRHNMDNGFPLITTKEIDWDLVILRTLDELNNPLTITMANGEIFLQVNKTHEDIFFDTPISLAVHSLILYLIAHRMKMKPKEIIYTVENAYIDTIHNEHVEEQLSRYYRALPEIWINPEKDEQFKISDIRLLGYISHRPFN</sequence>
<protein>
    <recommendedName>
        <fullName evidence="3">Thymidylate synthase/dCMP hydroxymethylase domain-containing protein</fullName>
    </recommendedName>
</protein>
<dbReference type="SUPFAM" id="SSF55831">
    <property type="entry name" value="Thymidylate synthase/dCMP hydroxymethylase"/>
    <property type="match status" value="1"/>
</dbReference>
<dbReference type="AlphaFoldDB" id="A0A0F9NJE1"/>
<organism evidence="4">
    <name type="scientific">marine sediment metagenome</name>
    <dbReference type="NCBI Taxonomy" id="412755"/>
    <lineage>
        <taxon>unclassified sequences</taxon>
        <taxon>metagenomes</taxon>
        <taxon>ecological metagenomes</taxon>
    </lineage>
</organism>